<accession>A0ABX8M3J1</accession>
<gene>
    <name evidence="3" type="ORF">KSS95_15475</name>
</gene>
<organism evidence="3 4">
    <name type="scientific">Pseudomonas muyukensis</name>
    <dbReference type="NCBI Taxonomy" id="2842357"/>
    <lineage>
        <taxon>Bacteria</taxon>
        <taxon>Pseudomonadati</taxon>
        <taxon>Pseudomonadota</taxon>
        <taxon>Gammaproteobacteria</taxon>
        <taxon>Pseudomonadales</taxon>
        <taxon>Pseudomonadaceae</taxon>
        <taxon>Pseudomonas</taxon>
    </lineage>
</organism>
<evidence type="ECO:0000313" key="3">
    <source>
        <dbReference type="EMBL" id="QXH33575.1"/>
    </source>
</evidence>
<feature type="domain" description="KfrA N-terminal DNA-binding" evidence="2">
    <location>
        <begin position="11"/>
        <end position="117"/>
    </location>
</feature>
<evidence type="ECO:0000259" key="2">
    <source>
        <dbReference type="Pfam" id="PF11740"/>
    </source>
</evidence>
<keyword evidence="3" id="KW-0238">DNA-binding</keyword>
<dbReference type="GO" id="GO:0003677">
    <property type="term" value="F:DNA binding"/>
    <property type="evidence" value="ECO:0007669"/>
    <property type="project" value="UniProtKB-KW"/>
</dbReference>
<evidence type="ECO:0000256" key="1">
    <source>
        <dbReference type="SAM" id="Coils"/>
    </source>
</evidence>
<dbReference type="Pfam" id="PF11740">
    <property type="entry name" value="KfrA_N"/>
    <property type="match status" value="1"/>
</dbReference>
<protein>
    <submittedName>
        <fullName evidence="3">DNA-binding protein</fullName>
    </submittedName>
</protein>
<sequence>MARAGIDRGVVERARDALLARGVHPSIDAVRIELGNTGSKTTIHRYLRELGQQPKLGLEGTACLSQPLAKLVEQLASQLQAEGQARVEAGEAALKQRGEQLQAQLALAQRALATAHQHNEAQARQLATAQERLQAEQLRSASLKQALGEVQLRLADKDGQVHSLEAKHRDAREALELYRAQRDQEQRRIDTQVRQLQGQLQTLQQGALAHQQESTQLNRANERLLAEQRQALAQQGVLAQQLEQRDAQVQGLRAMLAQAQGASEEMRRRLAACEQR</sequence>
<dbReference type="Proteomes" id="UP001047646">
    <property type="component" value="Chromosome"/>
</dbReference>
<dbReference type="EMBL" id="CP077073">
    <property type="protein sequence ID" value="QXH33575.1"/>
    <property type="molecule type" value="Genomic_DNA"/>
</dbReference>
<dbReference type="InterPro" id="IPR021104">
    <property type="entry name" value="KfrA_DNA-bd_N"/>
</dbReference>
<feature type="coiled-coil region" evidence="1">
    <location>
        <begin position="91"/>
        <end position="276"/>
    </location>
</feature>
<evidence type="ECO:0000313" key="4">
    <source>
        <dbReference type="Proteomes" id="UP001047646"/>
    </source>
</evidence>
<keyword evidence="4" id="KW-1185">Reference proteome</keyword>
<reference evidence="3" key="1">
    <citation type="journal article" date="2021" name="Microorganisms">
        <title>The Ever-Expanding Pseudomonas Genus: Description of 43 New Species and Partition of the Pseudomonas putida Group.</title>
        <authorList>
            <person name="Girard L."/>
            <person name="Lood C."/>
            <person name="Hofte M."/>
            <person name="Vandamme P."/>
            <person name="Rokni-Zadeh H."/>
            <person name="van Noort V."/>
            <person name="Lavigne R."/>
            <person name="De Mot R."/>
        </authorList>
    </citation>
    <scope>NUCLEOTIDE SEQUENCE</scope>
    <source>
        <strain evidence="3">COW39</strain>
    </source>
</reference>
<proteinExistence type="predicted"/>
<dbReference type="RefSeq" id="WP_217847951.1">
    <property type="nucleotide sequence ID" value="NZ_CP077073.1"/>
</dbReference>
<keyword evidence="1" id="KW-0175">Coiled coil</keyword>
<name>A0ABX8M3J1_9PSED</name>